<keyword evidence="3" id="KW-1185">Reference proteome</keyword>
<dbReference type="Pfam" id="PF04439">
    <property type="entry name" value="Adenyl_transf"/>
    <property type="match status" value="1"/>
</dbReference>
<keyword evidence="2" id="KW-0548">Nucleotidyltransferase</keyword>
<evidence type="ECO:0000313" key="2">
    <source>
        <dbReference type="EMBL" id="SHI14921.1"/>
    </source>
</evidence>
<reference evidence="2 3" key="1">
    <citation type="submission" date="2016-11" db="EMBL/GenBank/DDBJ databases">
        <authorList>
            <person name="Jaros S."/>
            <person name="Januszkiewicz K."/>
            <person name="Wedrychowicz H."/>
        </authorList>
    </citation>
    <scope>NUCLEOTIDE SEQUENCE [LARGE SCALE GENOMIC DNA]</scope>
    <source>
        <strain evidence="2 3">DSM 10068</strain>
    </source>
</reference>
<dbReference type="EMBL" id="FQXV01000010">
    <property type="protein sequence ID" value="SHI14921.1"/>
    <property type="molecule type" value="Genomic_DNA"/>
</dbReference>
<evidence type="ECO:0000313" key="3">
    <source>
        <dbReference type="Proteomes" id="UP000183995"/>
    </source>
</evidence>
<organism evidence="2 3">
    <name type="scientific">Sporobacter termitidis DSM 10068</name>
    <dbReference type="NCBI Taxonomy" id="1123282"/>
    <lineage>
        <taxon>Bacteria</taxon>
        <taxon>Bacillati</taxon>
        <taxon>Bacillota</taxon>
        <taxon>Clostridia</taxon>
        <taxon>Eubacteriales</taxon>
        <taxon>Oscillospiraceae</taxon>
        <taxon>Sporobacter</taxon>
    </lineage>
</organism>
<dbReference type="Gene3D" id="3.30.460.10">
    <property type="entry name" value="Beta Polymerase, domain 2"/>
    <property type="match status" value="1"/>
</dbReference>
<dbReference type="SUPFAM" id="SSF81301">
    <property type="entry name" value="Nucleotidyltransferase"/>
    <property type="match status" value="1"/>
</dbReference>
<accession>A0A1M5YSF1</accession>
<feature type="region of interest" description="Disordered" evidence="1">
    <location>
        <begin position="45"/>
        <end position="66"/>
    </location>
</feature>
<dbReference type="Proteomes" id="UP000183995">
    <property type="component" value="Unassembled WGS sequence"/>
</dbReference>
<name>A0A1M5YSF1_9FIRM</name>
<keyword evidence="2" id="KW-0808">Transferase</keyword>
<dbReference type="InterPro" id="IPR007530">
    <property type="entry name" value="Aminoglycoside_adenylylTfrase"/>
</dbReference>
<dbReference type="RefSeq" id="WP_084726497.1">
    <property type="nucleotide sequence ID" value="NZ_FQXV01000010.1"/>
</dbReference>
<proteinExistence type="predicted"/>
<gene>
    <name evidence="2" type="ORF">SAMN02745823_02801</name>
</gene>
<dbReference type="GO" id="GO:0016779">
    <property type="term" value="F:nucleotidyltransferase activity"/>
    <property type="evidence" value="ECO:0007669"/>
    <property type="project" value="UniProtKB-KW"/>
</dbReference>
<dbReference type="OrthoDB" id="9776406at2"/>
<dbReference type="STRING" id="1123282.SAMN02745823_02801"/>
<protein>
    <submittedName>
        <fullName evidence="2">Streptomycin adenylyltransferase</fullName>
    </submittedName>
</protein>
<sequence>MRTEQEMFNLILSIANADEGIRAVYMKGSRANPIVAKDKYQAVTKDASRHLKQGAPGQENYERTSF</sequence>
<dbReference type="AlphaFoldDB" id="A0A1M5YSF1"/>
<dbReference type="InterPro" id="IPR043519">
    <property type="entry name" value="NT_sf"/>
</dbReference>
<evidence type="ECO:0000256" key="1">
    <source>
        <dbReference type="SAM" id="MobiDB-lite"/>
    </source>
</evidence>